<gene>
    <name evidence="3" type="ORF">FFUJ_02748</name>
</gene>
<dbReference type="GO" id="GO:1990071">
    <property type="term" value="C:TRAPPII protein complex"/>
    <property type="evidence" value="ECO:0007669"/>
    <property type="project" value="InterPro"/>
</dbReference>
<name>S0DTJ9_GIBF5</name>
<dbReference type="Proteomes" id="UP000016800">
    <property type="component" value="Chromosome III"/>
</dbReference>
<evidence type="ECO:0000259" key="2">
    <source>
        <dbReference type="Pfam" id="PF12735"/>
    </source>
</evidence>
<reference evidence="4" key="1">
    <citation type="journal article" date="2013" name="PLoS Pathog.">
        <title>Deciphering the cryptic genome: genome-wide analyses of the rice pathogen Fusarium fujikuroi reveal complex regulation of secondary metabolism and novel metabolites.</title>
        <authorList>
            <person name="Wiemann P."/>
            <person name="Sieber C.M."/>
            <person name="von Bargen K.W."/>
            <person name="Studt L."/>
            <person name="Niehaus E.M."/>
            <person name="Espino J.J."/>
            <person name="Huss K."/>
            <person name="Michielse C.B."/>
            <person name="Albermann S."/>
            <person name="Wagner D."/>
            <person name="Bergner S.V."/>
            <person name="Connolly L.R."/>
            <person name="Fischer A."/>
            <person name="Reuter G."/>
            <person name="Kleigrewe K."/>
            <person name="Bald T."/>
            <person name="Wingfield B.D."/>
            <person name="Ophir R."/>
            <person name="Freeman S."/>
            <person name="Hippler M."/>
            <person name="Smith K.M."/>
            <person name="Brown D.W."/>
            <person name="Proctor R.H."/>
            <person name="Munsterkotter M."/>
            <person name="Freitag M."/>
            <person name="Humpf H.U."/>
            <person name="Guldener U."/>
            <person name="Tudzynski B."/>
        </authorList>
    </citation>
    <scope>NUCLEOTIDE SEQUENCE [LARGE SCALE GENOMIC DNA]</scope>
    <source>
        <strain evidence="4">CBS 195.34 / IMI 58289 / NRRL A-6831</strain>
    </source>
</reference>
<keyword evidence="4" id="KW-1185">Reference proteome</keyword>
<dbReference type="EMBL" id="HF679025">
    <property type="protein sequence ID" value="CCT65776.1"/>
    <property type="molecule type" value="Genomic_DNA"/>
</dbReference>
<sequence>MSDSGNTTDRESIPTEATQHEPESLTQLKRSLFITDPTTEFAEQSHLSYLIPENTDLDLEATFKDVEPGKSILDSIKRRDTLFFDETVNVLLLLRSPWKDEASLRTHLNRLVISVEAQIVNSKTHGKENPTADTIFSEEEEESEDSEESGDDGNLNQSVFAVWKLPVFLSRPRTRISAPAIIFTASASMKPEVSTDLIGKGSGYLQSGVPSGFNLLESFGSDAALGGVKPRLSALRVSRVTPVTRSQDVTKHIRALPQVQHKIFPVVHTRIRFSRPTTAPTSSAVIALLEVDFTSHFECEVSLDQIELSILDATVENLNNDAGMQLPLTCVSHDHITFLYRIAPRQHDVTVKNPMRELDIKISATAQVIPGRCTPSMNMSWSTQLDFTLPVNPGYGSATAGTGIVRAHRPSQLSITGQAVNPLVSPSIIRPDALPTLEAATSNTDASITELGITMTFTGPSEPVYSGQVFSWTVYIVNRATEKSSAPPRKLALVAIPKRRRGEVRMTRPPSVGGRRNGEKDVADAVTDENVLHALQKNSSVESTDVVCLSADTRVGPLAPGACHVVELQFLALQQGVVGLEAMRVVDLGSQEHVDIRDLPTMLVESAAA</sequence>
<feature type="domain" description="Trafficking protein particle complex II-specific subunit 65 IgD3" evidence="2">
    <location>
        <begin position="430"/>
        <end position="604"/>
    </location>
</feature>
<dbReference type="VEuPathDB" id="FungiDB:FFUJ_02748"/>
<dbReference type="PANTHER" id="PTHR28159">
    <property type="entry name" value="TRAFFICKING PROTEIN PARTICLE COMPLEX II-SPECIFIC SUBUNIT 65"/>
    <property type="match status" value="1"/>
</dbReference>
<dbReference type="PANTHER" id="PTHR28159:SF1">
    <property type="entry name" value="TRAFFICKING PROTEIN PARTICLE COMPLEX II-SPECIFIC SUBUNIT 65"/>
    <property type="match status" value="1"/>
</dbReference>
<dbReference type="RefSeq" id="XP_023427857.1">
    <property type="nucleotide sequence ID" value="XM_023574516.1"/>
</dbReference>
<evidence type="ECO:0000256" key="1">
    <source>
        <dbReference type="SAM" id="MobiDB-lite"/>
    </source>
</evidence>
<dbReference type="Pfam" id="PF12735">
    <property type="entry name" value="IgD3_Trs65"/>
    <property type="match status" value="1"/>
</dbReference>
<feature type="compositionally biased region" description="Basic and acidic residues" evidence="1">
    <location>
        <begin position="8"/>
        <end position="23"/>
    </location>
</feature>
<proteinExistence type="predicted"/>
<dbReference type="GO" id="GO:0005802">
    <property type="term" value="C:trans-Golgi network"/>
    <property type="evidence" value="ECO:0007669"/>
    <property type="project" value="TreeGrafter"/>
</dbReference>
<dbReference type="InterPro" id="IPR055420">
    <property type="entry name" value="IgD3_Trs65"/>
</dbReference>
<protein>
    <recommendedName>
        <fullName evidence="2">Trafficking protein particle complex II-specific subunit 65 IgD3 domain-containing protein</fullName>
    </recommendedName>
</protein>
<dbReference type="InterPro" id="IPR024662">
    <property type="entry name" value="Trs65"/>
</dbReference>
<evidence type="ECO:0000313" key="3">
    <source>
        <dbReference type="EMBL" id="CCT65776.1"/>
    </source>
</evidence>
<feature type="region of interest" description="Disordered" evidence="1">
    <location>
        <begin position="1"/>
        <end position="25"/>
    </location>
</feature>
<accession>S0DTJ9</accession>
<organism evidence="3 4">
    <name type="scientific">Gibberella fujikuroi (strain CBS 195.34 / IMI 58289 / NRRL A-6831)</name>
    <name type="common">Bakanae and foot rot disease fungus</name>
    <name type="synonym">Fusarium fujikuroi</name>
    <dbReference type="NCBI Taxonomy" id="1279085"/>
    <lineage>
        <taxon>Eukaryota</taxon>
        <taxon>Fungi</taxon>
        <taxon>Dikarya</taxon>
        <taxon>Ascomycota</taxon>
        <taxon>Pezizomycotina</taxon>
        <taxon>Sordariomycetes</taxon>
        <taxon>Hypocreomycetidae</taxon>
        <taxon>Hypocreales</taxon>
        <taxon>Nectriaceae</taxon>
        <taxon>Fusarium</taxon>
        <taxon>Fusarium fujikuroi species complex</taxon>
    </lineage>
</organism>
<dbReference type="GO" id="GO:0006891">
    <property type="term" value="P:intra-Golgi vesicle-mediated transport"/>
    <property type="evidence" value="ECO:0007669"/>
    <property type="project" value="InterPro"/>
</dbReference>
<dbReference type="HOGENOM" id="CLU_015118_0_0_1"/>
<feature type="compositionally biased region" description="Acidic residues" evidence="1">
    <location>
        <begin position="136"/>
        <end position="151"/>
    </location>
</feature>
<evidence type="ECO:0000313" key="4">
    <source>
        <dbReference type="Proteomes" id="UP000016800"/>
    </source>
</evidence>
<feature type="region of interest" description="Disordered" evidence="1">
    <location>
        <begin position="124"/>
        <end position="154"/>
    </location>
</feature>
<dbReference type="STRING" id="1279085.S0DTJ9"/>
<dbReference type="GeneID" id="35396230"/>
<dbReference type="AlphaFoldDB" id="S0DTJ9"/>